<reference evidence="5" key="2">
    <citation type="journal article" date="2019" name="Int. J. Syst. Evol. Microbiol.">
        <title>The Global Catalogue of Microorganisms (GCM) 10K type strain sequencing project: providing services to taxonomists for standard genome sequencing and annotation.</title>
        <authorList>
            <consortium name="The Broad Institute Genomics Platform"/>
            <consortium name="The Broad Institute Genome Sequencing Center for Infectious Disease"/>
            <person name="Wu L."/>
            <person name="Ma J."/>
        </authorList>
    </citation>
    <scope>NUCLEOTIDE SEQUENCE [LARGE SCALE GENOMIC DNA]</scope>
    <source>
        <strain evidence="5">JCM 17810</strain>
    </source>
</reference>
<protein>
    <submittedName>
        <fullName evidence="3">PHP domain-containing protein</fullName>
    </submittedName>
</protein>
<dbReference type="EMBL" id="BAABGN010000004">
    <property type="protein sequence ID" value="GAA4420666.1"/>
    <property type="molecule type" value="Genomic_DNA"/>
</dbReference>
<evidence type="ECO:0000256" key="1">
    <source>
        <dbReference type="SAM" id="MobiDB-lite"/>
    </source>
</evidence>
<dbReference type="CDD" id="cd07438">
    <property type="entry name" value="PHP_HisPPase_AMP"/>
    <property type="match status" value="1"/>
</dbReference>
<dbReference type="EMBL" id="BAABGN010000002">
    <property type="protein sequence ID" value="GAA4417077.1"/>
    <property type="molecule type" value="Genomic_DNA"/>
</dbReference>
<evidence type="ECO:0000259" key="2">
    <source>
        <dbReference type="SMART" id="SM00481"/>
    </source>
</evidence>
<evidence type="ECO:0000313" key="5">
    <source>
        <dbReference type="Proteomes" id="UP001500622"/>
    </source>
</evidence>
<evidence type="ECO:0000313" key="3">
    <source>
        <dbReference type="EMBL" id="GAA4417077.1"/>
    </source>
</evidence>
<dbReference type="SUPFAM" id="SSF89550">
    <property type="entry name" value="PHP domain-like"/>
    <property type="match status" value="1"/>
</dbReference>
<dbReference type="SMART" id="SM00481">
    <property type="entry name" value="POLIIIAc"/>
    <property type="match status" value="1"/>
</dbReference>
<dbReference type="PANTHER" id="PTHR42924">
    <property type="entry name" value="EXONUCLEASE"/>
    <property type="match status" value="1"/>
</dbReference>
<accession>A0ABP8KV99</accession>
<dbReference type="InterPro" id="IPR004013">
    <property type="entry name" value="PHP_dom"/>
</dbReference>
<dbReference type="Gene3D" id="1.10.150.650">
    <property type="match status" value="1"/>
</dbReference>
<reference evidence="3" key="3">
    <citation type="submission" date="2023-12" db="EMBL/GenBank/DDBJ databases">
        <authorList>
            <person name="Sun Q."/>
            <person name="Inoue M."/>
        </authorList>
    </citation>
    <scope>NUCLEOTIDE SEQUENCE</scope>
    <source>
        <strain evidence="3">JCM 17810</strain>
    </source>
</reference>
<organism evidence="3 5">
    <name type="scientific">Georgenia halophila</name>
    <dbReference type="NCBI Taxonomy" id="620889"/>
    <lineage>
        <taxon>Bacteria</taxon>
        <taxon>Bacillati</taxon>
        <taxon>Actinomycetota</taxon>
        <taxon>Actinomycetes</taxon>
        <taxon>Micrococcales</taxon>
        <taxon>Bogoriellaceae</taxon>
        <taxon>Georgenia</taxon>
    </lineage>
</organism>
<dbReference type="Pfam" id="PF02811">
    <property type="entry name" value="PHP"/>
    <property type="match status" value="1"/>
</dbReference>
<comment type="caution">
    <text evidence="3">The sequence shown here is derived from an EMBL/GenBank/DDBJ whole genome shotgun (WGS) entry which is preliminary data.</text>
</comment>
<reference evidence="3" key="1">
    <citation type="journal article" date="2014" name="Int. J. Syst. Evol. Microbiol.">
        <title>Complete genome of a new Firmicutes species belonging to the dominant human colonic microbiota ('Ruminococcus bicirculans') reveals two chromosomes and a selective capacity to utilize plant glucans.</title>
        <authorList>
            <consortium name="NISC Comparative Sequencing Program"/>
            <person name="Wegmann U."/>
            <person name="Louis P."/>
            <person name="Goesmann A."/>
            <person name="Henrissat B."/>
            <person name="Duncan S.H."/>
            <person name="Flint H.J."/>
        </authorList>
    </citation>
    <scope>NUCLEOTIDE SEQUENCE</scope>
    <source>
        <strain evidence="3">JCM 17810</strain>
    </source>
</reference>
<dbReference type="PANTHER" id="PTHR42924:SF3">
    <property type="entry name" value="POLYMERASE_HISTIDINOL PHOSPHATASE N-TERMINAL DOMAIN-CONTAINING PROTEIN"/>
    <property type="match status" value="1"/>
</dbReference>
<dbReference type="Gene3D" id="3.20.20.140">
    <property type="entry name" value="Metal-dependent hydrolases"/>
    <property type="match status" value="1"/>
</dbReference>
<evidence type="ECO:0000313" key="4">
    <source>
        <dbReference type="EMBL" id="GAA4420666.1"/>
    </source>
</evidence>
<proteinExistence type="predicted"/>
<sequence length="296" mass="31541">MDFCRRRTLTPVSPAETRIDLHTHSDASDGTDSPADLVRAAARVGLRVVGLTDHDTVRGWEEAAAVVPETGVALVRGAEISCRADGVSVHLLSYLHDPGNEALAAEMERSRDSRMGRAEKMVARLAEDYPITWESVRAQAAGEATIGRPHIADALVAAGVVDDRSTAFETIVSSKGPYYVRYDAPDAVEFVGRVRAAGGVPVMAHPRADARGRIVGDAVIEAMTEAGLFALEVDHRDHTPSAVAHLAALADRLGLARTGASDYHGEGKPNRLGERLTSPAVLAQIEEAGRLPLIRP</sequence>
<feature type="region of interest" description="Disordered" evidence="1">
    <location>
        <begin position="15"/>
        <end position="34"/>
    </location>
</feature>
<feature type="compositionally biased region" description="Basic and acidic residues" evidence="1">
    <location>
        <begin position="17"/>
        <end position="27"/>
    </location>
</feature>
<dbReference type="Proteomes" id="UP001500622">
    <property type="component" value="Unassembled WGS sequence"/>
</dbReference>
<keyword evidence="5" id="KW-1185">Reference proteome</keyword>
<gene>
    <name evidence="3" type="ORF">GCM10023169_05190</name>
    <name evidence="4" type="ORF">GCM10023169_12800</name>
</gene>
<name>A0ABP8KV99_9MICO</name>
<dbReference type="InterPro" id="IPR052018">
    <property type="entry name" value="PHP_domain"/>
</dbReference>
<dbReference type="InterPro" id="IPR003141">
    <property type="entry name" value="Pol/His_phosphatase_N"/>
</dbReference>
<feature type="domain" description="Polymerase/histidinol phosphatase N-terminal" evidence="2">
    <location>
        <begin position="19"/>
        <end position="84"/>
    </location>
</feature>
<dbReference type="InterPro" id="IPR016195">
    <property type="entry name" value="Pol/histidinol_Pase-like"/>
</dbReference>